<name>A0A060R7I7_9BACT</name>
<keyword evidence="2" id="KW-1185">Reference proteome</keyword>
<sequence>MRCEQGRYLCSHSIKSIKFWYEDMKKIWIWHAICNVYGKRQSLHKPI</sequence>
<dbReference type="HOGENOM" id="CLU_3170384_0_0_10"/>
<dbReference type="EMBL" id="HG934468">
    <property type="protein sequence ID" value="CDN31215.1"/>
    <property type="molecule type" value="Genomic_DNA"/>
</dbReference>
<protein>
    <submittedName>
        <fullName evidence="1">Uncharacterized protein</fullName>
    </submittedName>
</protein>
<organism evidence="1 2">
    <name type="scientific">Mucinivorans hirudinis</name>
    <dbReference type="NCBI Taxonomy" id="1433126"/>
    <lineage>
        <taxon>Bacteria</taxon>
        <taxon>Pseudomonadati</taxon>
        <taxon>Bacteroidota</taxon>
        <taxon>Bacteroidia</taxon>
        <taxon>Bacteroidales</taxon>
        <taxon>Rikenellaceae</taxon>
        <taxon>Mucinivorans</taxon>
    </lineage>
</organism>
<evidence type="ECO:0000313" key="1">
    <source>
        <dbReference type="EMBL" id="CDN31215.1"/>
    </source>
</evidence>
<dbReference type="AlphaFoldDB" id="A0A060R7I7"/>
<dbReference type="Proteomes" id="UP000027616">
    <property type="component" value="Chromosome I"/>
</dbReference>
<evidence type="ECO:0000313" key="2">
    <source>
        <dbReference type="Proteomes" id="UP000027616"/>
    </source>
</evidence>
<reference evidence="1 2" key="1">
    <citation type="journal article" date="2015" name="Genome Announc.">
        <title>Complete Genome Sequence of the Novel Leech Symbiont Mucinivorans hirudinis M3T.</title>
        <authorList>
            <person name="Nelson M.C."/>
            <person name="Bomar L."/>
            <person name="Graf J."/>
        </authorList>
    </citation>
    <scope>NUCLEOTIDE SEQUENCE [LARGE SCALE GENOMIC DNA]</scope>
    <source>
        <strain evidence="2">M3</strain>
    </source>
</reference>
<accession>A0A060R7I7</accession>
<gene>
    <name evidence="1" type="ORF">BN938_1120</name>
</gene>
<dbReference type="KEGG" id="rbc:BN938_1120"/>
<proteinExistence type="predicted"/>